<dbReference type="WBParaSite" id="scaffold1373_cov301.g2998">
    <property type="protein sequence ID" value="scaffold1373_cov301.g2998"/>
    <property type="gene ID" value="scaffold1373_cov301.g2998"/>
</dbReference>
<feature type="compositionally biased region" description="Basic and acidic residues" evidence="1">
    <location>
        <begin position="599"/>
        <end position="608"/>
    </location>
</feature>
<feature type="domain" description="Abnormal cell migration protein 18-like fibronectin type I" evidence="3">
    <location>
        <begin position="231"/>
        <end position="284"/>
    </location>
</feature>
<sequence>MIILILLFLLSLFPFLTICAPQKHELSSSYRRLGPRYQVLKEYVFSGQKNVRYETRPSQFLDANGNPLNAAKFTGASSGCIDIDGVNHPEGVEYERQNKHFKYRCVNGQEEVSACIGSDRTNNARIPVGQTLDIKGYWHKCMKYPNGSVIYTQASSCSTGSNEYRVGEEILLGNLRVVCGDQGYSVVGCYFYNNGQVQKLNVGEQKQVGKASHFCETKGNTLQYYSKGSGGCVKAGKEYAEGAVYLTNHLRYQCQGGIMDVTGCYINENRDLPIGQDIVEKGMIAYNEYACGFRGTPSCTPPAIPKTPDQVPALGRGLISPGFGSFSIVETNPAKEFIPKHLKILQSSTQNGEEIDKVKCQDSSNVGDKACRTWASITEVKKQGYAEAFGILLTNNSPSSSHSSQLKQALPAKKETLKEGSSSSKVTNANEWTSVKSSGKTLKNKKSFGGKKKKKPKNIYILEDSTSGNTEELIPKAEVNPIQKEVPVIHSEDESDWERKEDFGKDWGKELKNPKISDKIKCDSEGDWDNEECVLREEKVTDTNDTDWDWEKKADHGFDMKIENKNALQSKAEGYADAFGILLTNNSPSSSNSPQLEHNLGHGKKESFSGDNSVHLIHSEDESDWEHKEDYGMDWGKGLKNIEISDKIKCDSDSEWDTEECILFNLKQKGEEEKVTNINDSDLDWVQKADSGFDLKIGKKNAVQTKGDIKCDSPKNLYNAWDEECTIKNFVNINSKRNHLNNHNSINNETENKMKIQGKNKVKKEVKKGVSNDADMDWEQKADLIDQIDWKNGFI</sequence>
<dbReference type="Pfam" id="PF23003">
    <property type="entry name" value="Fn1_2"/>
    <property type="match status" value="2"/>
</dbReference>
<feature type="compositionally biased region" description="Basic residues" evidence="1">
    <location>
        <begin position="442"/>
        <end position="452"/>
    </location>
</feature>
<evidence type="ECO:0000259" key="3">
    <source>
        <dbReference type="Pfam" id="PF23003"/>
    </source>
</evidence>
<protein>
    <recommendedName>
        <fullName evidence="3">Abnormal cell migration protein 18-like fibronectin type I domain-containing protein</fullName>
    </recommendedName>
</protein>
<feature type="region of interest" description="Disordered" evidence="1">
    <location>
        <begin position="586"/>
        <end position="608"/>
    </location>
</feature>
<evidence type="ECO:0000256" key="1">
    <source>
        <dbReference type="SAM" id="MobiDB-lite"/>
    </source>
</evidence>
<reference evidence="5" key="1">
    <citation type="submission" date="2022-11" db="UniProtKB">
        <authorList>
            <consortium name="WormBaseParasite"/>
        </authorList>
    </citation>
    <scope>IDENTIFICATION</scope>
</reference>
<dbReference type="InterPro" id="IPR055119">
    <property type="entry name" value="Mig18_Fn1"/>
</dbReference>
<feature type="compositionally biased region" description="Polar residues" evidence="1">
    <location>
        <begin position="419"/>
        <end position="439"/>
    </location>
</feature>
<accession>A0A915LKS2</accession>
<proteinExistence type="predicted"/>
<feature type="signal peptide" evidence="2">
    <location>
        <begin position="1"/>
        <end position="19"/>
    </location>
</feature>
<keyword evidence="4" id="KW-1185">Reference proteome</keyword>
<evidence type="ECO:0000256" key="2">
    <source>
        <dbReference type="SAM" id="SignalP"/>
    </source>
</evidence>
<keyword evidence="2" id="KW-0732">Signal</keyword>
<evidence type="ECO:0000313" key="4">
    <source>
        <dbReference type="Proteomes" id="UP000887561"/>
    </source>
</evidence>
<dbReference type="AlphaFoldDB" id="A0A915LKS2"/>
<evidence type="ECO:0000313" key="5">
    <source>
        <dbReference type="WBParaSite" id="scaffold1373_cov301.g2998"/>
    </source>
</evidence>
<name>A0A915LKS2_MELJA</name>
<dbReference type="Proteomes" id="UP000887561">
    <property type="component" value="Unplaced"/>
</dbReference>
<feature type="chain" id="PRO_5037599466" description="Abnormal cell migration protein 18-like fibronectin type I domain-containing protein" evidence="2">
    <location>
        <begin position="20"/>
        <end position="795"/>
    </location>
</feature>
<organism evidence="4 5">
    <name type="scientific">Meloidogyne javanica</name>
    <name type="common">Root-knot nematode worm</name>
    <dbReference type="NCBI Taxonomy" id="6303"/>
    <lineage>
        <taxon>Eukaryota</taxon>
        <taxon>Metazoa</taxon>
        <taxon>Ecdysozoa</taxon>
        <taxon>Nematoda</taxon>
        <taxon>Chromadorea</taxon>
        <taxon>Rhabditida</taxon>
        <taxon>Tylenchina</taxon>
        <taxon>Tylenchomorpha</taxon>
        <taxon>Tylenchoidea</taxon>
        <taxon>Meloidogynidae</taxon>
        <taxon>Meloidogyninae</taxon>
        <taxon>Meloidogyne</taxon>
        <taxon>Meloidogyne incognita group</taxon>
    </lineage>
</organism>
<feature type="region of interest" description="Disordered" evidence="1">
    <location>
        <begin position="396"/>
        <end position="452"/>
    </location>
</feature>
<feature type="domain" description="Abnormal cell migration protein 18-like fibronectin type I" evidence="3">
    <location>
        <begin position="78"/>
        <end position="148"/>
    </location>
</feature>